<evidence type="ECO:0000259" key="9">
    <source>
        <dbReference type="Pfam" id="PF00725"/>
    </source>
</evidence>
<dbReference type="InterPro" id="IPR006108">
    <property type="entry name" value="3HC_DH_C"/>
</dbReference>
<evidence type="ECO:0000256" key="6">
    <source>
        <dbReference type="ARBA" id="ARBA00023098"/>
    </source>
</evidence>
<comment type="pathway">
    <text evidence="1">Lipid metabolism; fatty acid beta-oxidation.</text>
</comment>
<keyword evidence="6" id="KW-0443">Lipid metabolism</keyword>
<keyword evidence="4" id="KW-0560">Oxidoreductase</keyword>
<dbReference type="GO" id="GO:0003857">
    <property type="term" value="F:(3S)-3-hydroxyacyl-CoA dehydrogenase (NAD+) activity"/>
    <property type="evidence" value="ECO:0007669"/>
    <property type="project" value="UniProtKB-EC"/>
</dbReference>
<dbReference type="PANTHER" id="PTHR43561">
    <property type="match status" value="1"/>
</dbReference>
<dbReference type="Gene3D" id="3.40.50.720">
    <property type="entry name" value="NAD(P)-binding Rossmann-like Domain"/>
    <property type="match status" value="1"/>
</dbReference>
<dbReference type="SUPFAM" id="SSF48179">
    <property type="entry name" value="6-phosphogluconate dehydrogenase C-terminal domain-like"/>
    <property type="match status" value="1"/>
</dbReference>
<name>A0A2T3FYR2_9FIRM</name>
<dbReference type="InterPro" id="IPR022694">
    <property type="entry name" value="3-OHacyl-CoA_DH"/>
</dbReference>
<keyword evidence="3" id="KW-0276">Fatty acid metabolism</keyword>
<feature type="domain" description="3-hydroxyacyl-CoA dehydrogenase C-terminal" evidence="9">
    <location>
        <begin position="214"/>
        <end position="314"/>
    </location>
</feature>
<comment type="caution">
    <text evidence="11">The sequence shown here is derived from an EMBL/GenBank/DDBJ whole genome shotgun (WGS) entry which is preliminary data.</text>
</comment>
<protein>
    <submittedName>
        <fullName evidence="11">3-hydroxybutyryl-CoA dehydrogenase</fullName>
    </submittedName>
</protein>
<dbReference type="GO" id="GO:0070403">
    <property type="term" value="F:NAD+ binding"/>
    <property type="evidence" value="ECO:0007669"/>
    <property type="project" value="InterPro"/>
</dbReference>
<evidence type="ECO:0000256" key="8">
    <source>
        <dbReference type="PIRSR" id="PIRSR000105-1"/>
    </source>
</evidence>
<keyword evidence="5" id="KW-0520">NAD</keyword>
<evidence type="ECO:0000256" key="7">
    <source>
        <dbReference type="ARBA" id="ARBA00049556"/>
    </source>
</evidence>
<dbReference type="InterPro" id="IPR036291">
    <property type="entry name" value="NAD(P)-bd_dom_sf"/>
</dbReference>
<comment type="pathway">
    <text evidence="2">Lipid metabolism; butanoate metabolism.</text>
</comment>
<comment type="catalytic activity">
    <reaction evidence="7">
        <text>a (3S)-3-hydroxyacyl-CoA + NAD(+) = a 3-oxoacyl-CoA + NADH + H(+)</text>
        <dbReference type="Rhea" id="RHEA:22432"/>
        <dbReference type="ChEBI" id="CHEBI:15378"/>
        <dbReference type="ChEBI" id="CHEBI:57318"/>
        <dbReference type="ChEBI" id="CHEBI:57540"/>
        <dbReference type="ChEBI" id="CHEBI:57945"/>
        <dbReference type="ChEBI" id="CHEBI:90726"/>
        <dbReference type="EC" id="1.1.1.35"/>
    </reaction>
</comment>
<evidence type="ECO:0000313" key="11">
    <source>
        <dbReference type="EMBL" id="PST40410.1"/>
    </source>
</evidence>
<dbReference type="GeneID" id="77470892"/>
<sequence>MEIKNVVVIGGGVLGSQIAYQAAYCGFNVTIWLRSEGSIGRCQPKLDHLKEVYHDTITLMASDEGKTPQNWAIGISDYEDFDKEKCLEKADRAYENIKLELDLSKAVGDADLIIESMAENVEQKIDIYKKMADLLPEKTVIVTNSSTLLPSKFAKYTKRPNKYLSLHFANSIWKNNMTEVMAQKQTDQKYFDLIMDFAKEIRMIPLPVRKEKSGYLLNSMLVPLLFSGMDLYVNGISDPESIDKAWTLGTGAPKGPFQILDTVGLTTAYNIVSMYLKVPSFLAPYNFKGMAKMLKKYIDEGKLGMASGEGFYKY</sequence>
<evidence type="ECO:0000256" key="1">
    <source>
        <dbReference type="ARBA" id="ARBA00005005"/>
    </source>
</evidence>
<dbReference type="InterPro" id="IPR052242">
    <property type="entry name" value="Mito_3-hydroxyacyl-CoA_DH"/>
</dbReference>
<dbReference type="Gene3D" id="1.10.1040.10">
    <property type="entry name" value="N-(1-d-carboxylethyl)-l-norvaline Dehydrogenase, domain 2"/>
    <property type="match status" value="1"/>
</dbReference>
<dbReference type="Proteomes" id="UP000241201">
    <property type="component" value="Unassembled WGS sequence"/>
</dbReference>
<dbReference type="AlphaFoldDB" id="A0A2T3FYR2"/>
<dbReference type="RefSeq" id="WP_106988010.1">
    <property type="nucleotide sequence ID" value="NZ_JADPLM010000008.1"/>
</dbReference>
<gene>
    <name evidence="11" type="ORF">C7U55_07305</name>
</gene>
<dbReference type="GO" id="GO:0006635">
    <property type="term" value="P:fatty acid beta-oxidation"/>
    <property type="evidence" value="ECO:0007669"/>
    <property type="project" value="TreeGrafter"/>
</dbReference>
<evidence type="ECO:0000256" key="5">
    <source>
        <dbReference type="ARBA" id="ARBA00023027"/>
    </source>
</evidence>
<dbReference type="InterPro" id="IPR006176">
    <property type="entry name" value="3-OHacyl-CoA_DH_NAD-bd"/>
</dbReference>
<reference evidence="12" key="1">
    <citation type="submission" date="2018-03" db="EMBL/GenBank/DDBJ databases">
        <title>Lachnoclostridium SNUG30370 gen.nov., sp.nov., isolated from human faeces.</title>
        <authorList>
            <person name="Seo B."/>
            <person name="Jeon K."/>
            <person name="Ko G."/>
        </authorList>
    </citation>
    <scope>NUCLEOTIDE SEQUENCE [LARGE SCALE GENOMIC DNA]</scope>
    <source>
        <strain evidence="12">SNUG30370</strain>
    </source>
</reference>
<dbReference type="InterPro" id="IPR013328">
    <property type="entry name" value="6PGD_dom2"/>
</dbReference>
<evidence type="ECO:0000256" key="3">
    <source>
        <dbReference type="ARBA" id="ARBA00022832"/>
    </source>
</evidence>
<organism evidence="11 12">
    <name type="scientific">Faecalibacillus faecis</name>
    <dbReference type="NCBI Taxonomy" id="1982628"/>
    <lineage>
        <taxon>Bacteria</taxon>
        <taxon>Bacillati</taxon>
        <taxon>Bacillota</taxon>
        <taxon>Erysipelotrichia</taxon>
        <taxon>Erysipelotrichales</taxon>
        <taxon>Coprobacillaceae</taxon>
        <taxon>Faecalibacillus</taxon>
    </lineage>
</organism>
<dbReference type="PIRSF" id="PIRSF000105">
    <property type="entry name" value="HCDH"/>
    <property type="match status" value="1"/>
</dbReference>
<evidence type="ECO:0000313" key="12">
    <source>
        <dbReference type="Proteomes" id="UP000241201"/>
    </source>
</evidence>
<dbReference type="Pfam" id="PF02737">
    <property type="entry name" value="3HCDH_N"/>
    <property type="match status" value="1"/>
</dbReference>
<evidence type="ECO:0000256" key="2">
    <source>
        <dbReference type="ARBA" id="ARBA00005086"/>
    </source>
</evidence>
<dbReference type="NCBIfam" id="NF006143">
    <property type="entry name" value="PRK08293.1"/>
    <property type="match status" value="1"/>
</dbReference>
<feature type="domain" description="3-hydroxyacyl-CoA dehydrogenase NAD binding" evidence="10">
    <location>
        <begin position="5"/>
        <end position="210"/>
    </location>
</feature>
<evidence type="ECO:0000256" key="4">
    <source>
        <dbReference type="ARBA" id="ARBA00023002"/>
    </source>
</evidence>
<dbReference type="SUPFAM" id="SSF51735">
    <property type="entry name" value="NAD(P)-binding Rossmann-fold domains"/>
    <property type="match status" value="1"/>
</dbReference>
<dbReference type="InterPro" id="IPR008927">
    <property type="entry name" value="6-PGluconate_DH-like_C_sf"/>
</dbReference>
<feature type="site" description="Important for catalytic activity" evidence="8">
    <location>
        <position position="167"/>
    </location>
</feature>
<evidence type="ECO:0000259" key="10">
    <source>
        <dbReference type="Pfam" id="PF02737"/>
    </source>
</evidence>
<proteinExistence type="predicted"/>
<dbReference type="Pfam" id="PF00725">
    <property type="entry name" value="3HCDH"/>
    <property type="match status" value="1"/>
</dbReference>
<keyword evidence="12" id="KW-1185">Reference proteome</keyword>
<accession>A0A2T3FYR2</accession>
<dbReference type="PANTHER" id="PTHR43561:SF3">
    <property type="entry name" value="HYDROXYACYL-COENZYME A DEHYDROGENASE, MITOCHONDRIAL"/>
    <property type="match status" value="1"/>
</dbReference>
<dbReference type="EMBL" id="PYLP01000007">
    <property type="protein sequence ID" value="PST40410.1"/>
    <property type="molecule type" value="Genomic_DNA"/>
</dbReference>